<keyword evidence="6" id="KW-1185">Reference proteome</keyword>
<evidence type="ECO:0000313" key="6">
    <source>
        <dbReference type="Proteomes" id="UP001149140"/>
    </source>
</evidence>
<evidence type="ECO:0000256" key="3">
    <source>
        <dbReference type="SAM" id="MobiDB-lite"/>
    </source>
</evidence>
<comment type="caution">
    <text evidence="5">The sequence shown here is derived from an EMBL/GenBank/DDBJ whole genome shotgun (WGS) entry which is preliminary data.</text>
</comment>
<proteinExistence type="predicted"/>
<evidence type="ECO:0000256" key="1">
    <source>
        <dbReference type="ARBA" id="ARBA00022630"/>
    </source>
</evidence>
<feature type="domain" description="FAD-binding PCMH-type" evidence="4">
    <location>
        <begin position="1"/>
        <end position="168"/>
    </location>
</feature>
<dbReference type="RefSeq" id="WP_270043386.1">
    <property type="nucleotide sequence ID" value="NZ_JAPDOD010000031.1"/>
</dbReference>
<accession>A0A9X3MWE4</accession>
<sequence>MRPESVAEAAKLLKGLDRPIRPVGGGTKPWMASGDEEPLETGGLDRILEHNVGDFTAVLEAGVPFAEAQATFAAHGQRLAWDPPMGSPPHATIGGIMATGDSGPLRHRYGGVRDLVVGASVVLSDGTVAKSGGKVIKNVAGYDLAKLFAGSYGTLGLIATVSVRLHPLPSKTATIRVASDDPDELLVRTLELARRPLEADCFDVVWRDGAGELLVQFSGAAAEEAARRAGELVDQDWEAVRSLQRSPDGAVLKVSGRPTDLPAVIRAAGDATVVSRAALGLSWIAFAPGEDLAARVAAARAALSPRACTVQDGAPRIGDVWPDAGGALVVMERLKARFDPARIFRPGAFVGGI</sequence>
<dbReference type="GO" id="GO:0003824">
    <property type="term" value="F:catalytic activity"/>
    <property type="evidence" value="ECO:0007669"/>
    <property type="project" value="InterPro"/>
</dbReference>
<dbReference type="InterPro" id="IPR016164">
    <property type="entry name" value="FAD-linked_Oxase-like_C"/>
</dbReference>
<dbReference type="AlphaFoldDB" id="A0A9X3MWE4"/>
<name>A0A9X3MWE4_9ACTN</name>
<evidence type="ECO:0000256" key="2">
    <source>
        <dbReference type="ARBA" id="ARBA00022827"/>
    </source>
</evidence>
<dbReference type="SUPFAM" id="SSF55103">
    <property type="entry name" value="FAD-linked oxidases, C-terminal domain"/>
    <property type="match status" value="1"/>
</dbReference>
<evidence type="ECO:0000313" key="5">
    <source>
        <dbReference type="EMBL" id="MDA0164136.1"/>
    </source>
</evidence>
<keyword evidence="2" id="KW-0274">FAD</keyword>
<gene>
    <name evidence="5" type="ORF">OM076_27935</name>
</gene>
<keyword evidence="1" id="KW-0285">Flavoprotein</keyword>
<protein>
    <submittedName>
        <fullName evidence="5">FAD-binding oxidoreductase</fullName>
    </submittedName>
</protein>
<dbReference type="InterPro" id="IPR016166">
    <property type="entry name" value="FAD-bd_PCMH"/>
</dbReference>
<dbReference type="InterPro" id="IPR036318">
    <property type="entry name" value="FAD-bd_PCMH-like_sf"/>
</dbReference>
<dbReference type="InterPro" id="IPR016169">
    <property type="entry name" value="FAD-bd_PCMH_sub2"/>
</dbReference>
<dbReference type="Gene3D" id="3.30.465.10">
    <property type="match status" value="1"/>
</dbReference>
<dbReference type="Proteomes" id="UP001149140">
    <property type="component" value="Unassembled WGS sequence"/>
</dbReference>
<dbReference type="EMBL" id="JAPDOD010000031">
    <property type="protein sequence ID" value="MDA0164136.1"/>
    <property type="molecule type" value="Genomic_DNA"/>
</dbReference>
<dbReference type="GO" id="GO:0071949">
    <property type="term" value="F:FAD binding"/>
    <property type="evidence" value="ECO:0007669"/>
    <property type="project" value="InterPro"/>
</dbReference>
<reference evidence="5" key="1">
    <citation type="submission" date="2022-10" db="EMBL/GenBank/DDBJ databases">
        <title>The WGS of Solirubrobacter ginsenosidimutans DSM 21036.</title>
        <authorList>
            <person name="Jiang Z."/>
        </authorList>
    </citation>
    <scope>NUCLEOTIDE SEQUENCE</scope>
    <source>
        <strain evidence="5">DSM 21036</strain>
    </source>
</reference>
<dbReference type="PROSITE" id="PS51387">
    <property type="entry name" value="FAD_PCMH"/>
    <property type="match status" value="1"/>
</dbReference>
<organism evidence="5 6">
    <name type="scientific">Solirubrobacter ginsenosidimutans</name>
    <dbReference type="NCBI Taxonomy" id="490573"/>
    <lineage>
        <taxon>Bacteria</taxon>
        <taxon>Bacillati</taxon>
        <taxon>Actinomycetota</taxon>
        <taxon>Thermoleophilia</taxon>
        <taxon>Solirubrobacterales</taxon>
        <taxon>Solirubrobacteraceae</taxon>
        <taxon>Solirubrobacter</taxon>
    </lineage>
</organism>
<dbReference type="PANTHER" id="PTHR11748:SF103">
    <property type="entry name" value="GLYCOLATE OXIDASE SUBUNIT GLCE"/>
    <property type="match status" value="1"/>
</dbReference>
<dbReference type="PANTHER" id="PTHR11748">
    <property type="entry name" value="D-LACTATE DEHYDROGENASE"/>
    <property type="match status" value="1"/>
</dbReference>
<dbReference type="Pfam" id="PF01565">
    <property type="entry name" value="FAD_binding_4"/>
    <property type="match status" value="1"/>
</dbReference>
<dbReference type="SUPFAM" id="SSF56176">
    <property type="entry name" value="FAD-binding/transporter-associated domain-like"/>
    <property type="match status" value="1"/>
</dbReference>
<feature type="region of interest" description="Disordered" evidence="3">
    <location>
        <begin position="18"/>
        <end position="38"/>
    </location>
</feature>
<evidence type="ECO:0000259" key="4">
    <source>
        <dbReference type="PROSITE" id="PS51387"/>
    </source>
</evidence>
<dbReference type="InterPro" id="IPR006094">
    <property type="entry name" value="Oxid_FAD_bind_N"/>
</dbReference>